<feature type="domain" description="RlpA-like protein double-psi beta-barrel" evidence="6">
    <location>
        <begin position="76"/>
        <end position="163"/>
    </location>
</feature>
<evidence type="ECO:0000259" key="7">
    <source>
        <dbReference type="Pfam" id="PF05036"/>
    </source>
</evidence>
<dbReference type="InterPro" id="IPR036680">
    <property type="entry name" value="SPOR-like_sf"/>
</dbReference>
<dbReference type="InterPro" id="IPR012997">
    <property type="entry name" value="RplA"/>
</dbReference>
<comment type="similarity">
    <text evidence="4 5">Belongs to the RlpA family.</text>
</comment>
<keyword evidence="1" id="KW-0732">Signal</keyword>
<evidence type="ECO:0000313" key="8">
    <source>
        <dbReference type="EMBL" id="MBY8821390.1"/>
    </source>
</evidence>
<dbReference type="InterPro" id="IPR034718">
    <property type="entry name" value="RlpA"/>
</dbReference>
<dbReference type="InterPro" id="IPR036908">
    <property type="entry name" value="RlpA-like_sf"/>
</dbReference>
<sequence length="341" mass="35438">MKWNVERAVIAGVLALAFSGQGVALAKDKRPPQGQGALPVANITGVSDVPVTLGEPFKVGDVTYRPEDRADYDDVGYAAAYAEPPQGNATANGEAFNPNAITAAHRTLPLPSYVEVTSLETGRTILVRINDRGPFSNDRLIDLSDGAARQLGIAGAGRTPVRVRRVNPPQQERAVLRQGGSAAERLESPVMMLTALRRKLGITPTPPMAVAATAPKPANPAPTAIATTPIPPSAVEQPASAPKLVVASEGLAADAIETPRPAAKSSSPAIIAGGKWFVQLGAFSNKPRAEALAKKAGARVDAVGSLFRVRFGPFANEAAANESLRSIKAKGYPEARILSGG</sequence>
<evidence type="ECO:0000256" key="1">
    <source>
        <dbReference type="ARBA" id="ARBA00022729"/>
    </source>
</evidence>
<dbReference type="RefSeq" id="WP_222988504.1">
    <property type="nucleotide sequence ID" value="NZ_JAINVV010000002.1"/>
</dbReference>
<dbReference type="CDD" id="cd22268">
    <property type="entry name" value="DPBB_RlpA-like"/>
    <property type="match status" value="1"/>
</dbReference>
<organism evidence="8 9">
    <name type="scientific">Sphingomonas colocasiae</name>
    <dbReference type="NCBI Taxonomy" id="1848973"/>
    <lineage>
        <taxon>Bacteria</taxon>
        <taxon>Pseudomonadati</taxon>
        <taxon>Pseudomonadota</taxon>
        <taxon>Alphaproteobacteria</taxon>
        <taxon>Sphingomonadales</taxon>
        <taxon>Sphingomonadaceae</taxon>
        <taxon>Sphingomonas</taxon>
    </lineage>
</organism>
<dbReference type="Proteomes" id="UP000706039">
    <property type="component" value="Unassembled WGS sequence"/>
</dbReference>
<name>A0ABS7PJC5_9SPHN</name>
<feature type="domain" description="SPOR" evidence="7">
    <location>
        <begin position="272"/>
        <end position="332"/>
    </location>
</feature>
<keyword evidence="2 4" id="KW-0456">Lyase</keyword>
<protein>
    <recommendedName>
        <fullName evidence="4">Endolytic peptidoglycan transglycosylase RlpA</fullName>
        <ecNumber evidence="4">4.2.2.-</ecNumber>
    </recommendedName>
</protein>
<dbReference type="NCBIfam" id="TIGR00413">
    <property type="entry name" value="rlpA"/>
    <property type="match status" value="1"/>
</dbReference>
<reference evidence="8 9" key="1">
    <citation type="submission" date="2021-08" db="EMBL/GenBank/DDBJ databases">
        <authorList>
            <person name="Tuo L."/>
        </authorList>
    </citation>
    <scope>NUCLEOTIDE SEQUENCE [LARGE SCALE GENOMIC DNA]</scope>
    <source>
        <strain evidence="8 9">JCM 31229</strain>
    </source>
</reference>
<dbReference type="EC" id="4.2.2.-" evidence="4"/>
<dbReference type="EMBL" id="JAINVV010000002">
    <property type="protein sequence ID" value="MBY8821390.1"/>
    <property type="molecule type" value="Genomic_DNA"/>
</dbReference>
<dbReference type="Gene3D" id="2.40.40.10">
    <property type="entry name" value="RlpA-like domain"/>
    <property type="match status" value="1"/>
</dbReference>
<dbReference type="Pfam" id="PF03330">
    <property type="entry name" value="DPBB_1"/>
    <property type="match status" value="1"/>
</dbReference>
<evidence type="ECO:0000256" key="5">
    <source>
        <dbReference type="RuleBase" id="RU003495"/>
    </source>
</evidence>
<evidence type="ECO:0000256" key="2">
    <source>
        <dbReference type="ARBA" id="ARBA00023239"/>
    </source>
</evidence>
<dbReference type="SUPFAM" id="SSF110997">
    <property type="entry name" value="Sporulation related repeat"/>
    <property type="match status" value="1"/>
</dbReference>
<dbReference type="PANTHER" id="PTHR34183:SF1">
    <property type="entry name" value="ENDOLYTIC PEPTIDOGLYCAN TRANSGLYCOSYLASE RLPA"/>
    <property type="match status" value="1"/>
</dbReference>
<accession>A0ABS7PJC5</accession>
<evidence type="ECO:0000259" key="6">
    <source>
        <dbReference type="Pfam" id="PF03330"/>
    </source>
</evidence>
<comment type="caution">
    <text evidence="8">The sequence shown here is derived from an EMBL/GenBank/DDBJ whole genome shotgun (WGS) entry which is preliminary data.</text>
</comment>
<keyword evidence="3 4" id="KW-0961">Cell wall biogenesis/degradation</keyword>
<evidence type="ECO:0000256" key="4">
    <source>
        <dbReference type="HAMAP-Rule" id="MF_02071"/>
    </source>
</evidence>
<evidence type="ECO:0000313" key="9">
    <source>
        <dbReference type="Proteomes" id="UP000706039"/>
    </source>
</evidence>
<dbReference type="Gene3D" id="3.30.70.1070">
    <property type="entry name" value="Sporulation related repeat"/>
    <property type="match status" value="1"/>
</dbReference>
<keyword evidence="9" id="KW-1185">Reference proteome</keyword>
<dbReference type="InterPro" id="IPR009009">
    <property type="entry name" value="RlpA-like_DPBB"/>
</dbReference>
<gene>
    <name evidence="4" type="primary">rlpA</name>
    <name evidence="8" type="ORF">K7G82_03750</name>
</gene>
<dbReference type="HAMAP" id="MF_02071">
    <property type="entry name" value="RlpA"/>
    <property type="match status" value="1"/>
</dbReference>
<dbReference type="InterPro" id="IPR007730">
    <property type="entry name" value="SPOR-like_dom"/>
</dbReference>
<evidence type="ECO:0000256" key="3">
    <source>
        <dbReference type="ARBA" id="ARBA00023316"/>
    </source>
</evidence>
<comment type="function">
    <text evidence="4">Lytic transglycosylase with a strong preference for naked glycan strands that lack stem peptides.</text>
</comment>
<proteinExistence type="inferred from homology"/>
<dbReference type="Pfam" id="PF05036">
    <property type="entry name" value="SPOR"/>
    <property type="match status" value="1"/>
</dbReference>
<dbReference type="SUPFAM" id="SSF50685">
    <property type="entry name" value="Barwin-like endoglucanases"/>
    <property type="match status" value="1"/>
</dbReference>
<dbReference type="PANTHER" id="PTHR34183">
    <property type="entry name" value="ENDOLYTIC PEPTIDOGLYCAN TRANSGLYCOSYLASE RLPA"/>
    <property type="match status" value="1"/>
</dbReference>